<keyword evidence="8" id="KW-0408">Iron</keyword>
<proteinExistence type="inferred from homology"/>
<keyword evidence="6 13" id="KW-0812">Transmembrane</keyword>
<dbReference type="PANTHER" id="PTHR30069:SF41">
    <property type="entry name" value="HEME_HEMOPEXIN UTILIZATION PROTEIN C"/>
    <property type="match status" value="1"/>
</dbReference>
<keyword evidence="4 13" id="KW-1134">Transmembrane beta strand</keyword>
<accession>A0ABV6AIA0</accession>
<dbReference type="SMART" id="SM00965">
    <property type="entry name" value="STN"/>
    <property type="match status" value="1"/>
</dbReference>
<evidence type="ECO:0000256" key="10">
    <source>
        <dbReference type="ARBA" id="ARBA00023136"/>
    </source>
</evidence>
<dbReference type="SUPFAM" id="SSF56935">
    <property type="entry name" value="Porins"/>
    <property type="match status" value="1"/>
</dbReference>
<dbReference type="PANTHER" id="PTHR30069">
    <property type="entry name" value="TONB-DEPENDENT OUTER MEMBRANE RECEPTOR"/>
    <property type="match status" value="1"/>
</dbReference>
<dbReference type="InterPro" id="IPR036942">
    <property type="entry name" value="Beta-barrel_TonB_sf"/>
</dbReference>
<evidence type="ECO:0000256" key="11">
    <source>
        <dbReference type="ARBA" id="ARBA00023170"/>
    </source>
</evidence>
<keyword evidence="9 15" id="KW-0798">TonB box</keyword>
<dbReference type="InterPro" id="IPR011662">
    <property type="entry name" value="Secretin/TonB_short_N"/>
</dbReference>
<dbReference type="RefSeq" id="WP_377259531.1">
    <property type="nucleotide sequence ID" value="NZ_JBHMAA010000011.1"/>
</dbReference>
<feature type="short sequence motif" description="TonB C-terminal box" evidence="14">
    <location>
        <begin position="766"/>
        <end position="783"/>
    </location>
</feature>
<dbReference type="InterPro" id="IPR037066">
    <property type="entry name" value="Plug_dom_sf"/>
</dbReference>
<dbReference type="PROSITE" id="PS01156">
    <property type="entry name" value="TONB_DEPENDENT_REC_2"/>
    <property type="match status" value="1"/>
</dbReference>
<dbReference type="Gene3D" id="2.170.130.10">
    <property type="entry name" value="TonB-dependent receptor, plug domain"/>
    <property type="match status" value="1"/>
</dbReference>
<dbReference type="InterPro" id="IPR039426">
    <property type="entry name" value="TonB-dep_rcpt-like"/>
</dbReference>
<dbReference type="Pfam" id="PF00593">
    <property type="entry name" value="TonB_dep_Rec_b-barrel"/>
    <property type="match status" value="1"/>
</dbReference>
<evidence type="ECO:0000256" key="8">
    <source>
        <dbReference type="ARBA" id="ARBA00023004"/>
    </source>
</evidence>
<dbReference type="Pfam" id="PF07715">
    <property type="entry name" value="Plug"/>
    <property type="match status" value="1"/>
</dbReference>
<keyword evidence="10 13" id="KW-0472">Membrane</keyword>
<keyword evidence="18" id="KW-1185">Reference proteome</keyword>
<evidence type="ECO:0000256" key="1">
    <source>
        <dbReference type="ARBA" id="ARBA00004571"/>
    </source>
</evidence>
<evidence type="ECO:0000256" key="7">
    <source>
        <dbReference type="ARBA" id="ARBA00022729"/>
    </source>
</evidence>
<dbReference type="InterPro" id="IPR012910">
    <property type="entry name" value="Plug_dom"/>
</dbReference>
<sequence>MILLVREAVRGAEKKGRRKVLALHLVATAAVTAVAGNALLASPALAQAAVRSFNIPAQSLASALNVFGRQSGLQVTLAASTTHGVDAHAVSGNLTPEQALARMLAGTGISYRIANGTAVIGAPSDAAGPSGENATTLQPIVLQGQGIGQGGVGETVIGPEELERINPTDLADVFRQEPGVQVGSSLPMSQKVYVHGVEETNLAVSIDGARQNNKVFHHNATNLIDPSILKAVDVDAGIAPADAGPGALAGSINYETKDAIDLLAPGQSFGGFVTSTYNFNSDTVTAGLSAYGRHEGFEFLGYFTFGKGDDFQSGKGDDVDGTETNLLSGLGKIAYESEEGHRFELSHDRVVDDAPRPFRANAGFVDTGRPWEPRVRDYRLDRQNTVFTYTDTSPEGWWDPTIMLSYSSTEVETLAYACPRGCPAPSIPTTYPAIGETSSFNGKFENKFSFDIGNIVAGVDFYRDRAELDASSTVLGFSDSSREKASNIGIYAQARLEPWEKTRLSFGARADHQWFTGTGGQEFDNGGLSANVSGEYDLTDFLTAKAGFSHVWAGVPLAENFIMNPAWDYGPDGPEVVTANNYLIGLEAHHEGFTLEGSLFRTDINNARAALYSYTAATQPFPGALPTLRNRDLVSQGFEIGAGYEWASGYVKIKYAHIRVDIDGAPADSDTGNYLATPVGDIITVTAAHTFVDWGLTIGGDIEISPEYDHVASGAAPYKAYEVVNLFAEWKPEAMPNFTFRVEVKNIFDETYSDRATYGQEFGNVTPLYEPGRSFLLTAKATF</sequence>
<evidence type="ECO:0000256" key="4">
    <source>
        <dbReference type="ARBA" id="ARBA00022452"/>
    </source>
</evidence>
<evidence type="ECO:0000256" key="9">
    <source>
        <dbReference type="ARBA" id="ARBA00023077"/>
    </source>
</evidence>
<keyword evidence="5" id="KW-0406">Ion transport</keyword>
<dbReference type="Gene3D" id="2.40.170.20">
    <property type="entry name" value="TonB-dependent receptor, beta-barrel domain"/>
    <property type="match status" value="1"/>
</dbReference>
<keyword evidence="12 13" id="KW-0998">Cell outer membrane</keyword>
<dbReference type="InterPro" id="IPR000531">
    <property type="entry name" value="Beta-barrel_TonB"/>
</dbReference>
<evidence type="ECO:0000256" key="12">
    <source>
        <dbReference type="ARBA" id="ARBA00023237"/>
    </source>
</evidence>
<keyword evidence="7" id="KW-0732">Signal</keyword>
<keyword evidence="3 13" id="KW-0813">Transport</keyword>
<reference evidence="17 18" key="1">
    <citation type="submission" date="2024-09" db="EMBL/GenBank/DDBJ databases">
        <authorList>
            <person name="Sun Q."/>
            <person name="Mori K."/>
        </authorList>
    </citation>
    <scope>NUCLEOTIDE SEQUENCE [LARGE SCALE GENOMIC DNA]</scope>
    <source>
        <strain evidence="17 18">TBRC 4938</strain>
    </source>
</reference>
<comment type="similarity">
    <text evidence="2 13 15">Belongs to the TonB-dependent receptor family.</text>
</comment>
<evidence type="ECO:0000313" key="18">
    <source>
        <dbReference type="Proteomes" id="UP001589692"/>
    </source>
</evidence>
<evidence type="ECO:0000256" key="15">
    <source>
        <dbReference type="RuleBase" id="RU003357"/>
    </source>
</evidence>
<dbReference type="PROSITE" id="PS52016">
    <property type="entry name" value="TONB_DEPENDENT_REC_3"/>
    <property type="match status" value="1"/>
</dbReference>
<comment type="subcellular location">
    <subcellularLocation>
        <location evidence="1 13">Cell outer membrane</location>
        <topology evidence="1 13">Multi-pass membrane protein</topology>
    </subcellularLocation>
</comment>
<dbReference type="Gene3D" id="3.55.50.30">
    <property type="match status" value="1"/>
</dbReference>
<dbReference type="InterPro" id="IPR010917">
    <property type="entry name" value="TonB_rcpt_CS"/>
</dbReference>
<evidence type="ECO:0000256" key="2">
    <source>
        <dbReference type="ARBA" id="ARBA00009810"/>
    </source>
</evidence>
<dbReference type="EMBL" id="JBHMAA010000011">
    <property type="protein sequence ID" value="MFB9949073.1"/>
    <property type="molecule type" value="Genomic_DNA"/>
</dbReference>
<keyword evidence="11 17" id="KW-0675">Receptor</keyword>
<evidence type="ECO:0000256" key="13">
    <source>
        <dbReference type="PROSITE-ProRule" id="PRU01360"/>
    </source>
</evidence>
<keyword evidence="5" id="KW-0410">Iron transport</keyword>
<dbReference type="Proteomes" id="UP001589692">
    <property type="component" value="Unassembled WGS sequence"/>
</dbReference>
<evidence type="ECO:0000256" key="3">
    <source>
        <dbReference type="ARBA" id="ARBA00022448"/>
    </source>
</evidence>
<evidence type="ECO:0000259" key="16">
    <source>
        <dbReference type="SMART" id="SM00965"/>
    </source>
</evidence>
<evidence type="ECO:0000256" key="14">
    <source>
        <dbReference type="PROSITE-ProRule" id="PRU10144"/>
    </source>
</evidence>
<protein>
    <submittedName>
        <fullName evidence="17">TonB-dependent receptor domain-containing protein</fullName>
    </submittedName>
</protein>
<evidence type="ECO:0000256" key="5">
    <source>
        <dbReference type="ARBA" id="ARBA00022496"/>
    </source>
</evidence>
<evidence type="ECO:0000256" key="6">
    <source>
        <dbReference type="ARBA" id="ARBA00022692"/>
    </source>
</evidence>
<feature type="domain" description="Secretin/TonB short N-terminal" evidence="16">
    <location>
        <begin position="73"/>
        <end position="123"/>
    </location>
</feature>
<dbReference type="Pfam" id="PF07660">
    <property type="entry name" value="STN"/>
    <property type="match status" value="1"/>
</dbReference>
<organism evidence="17 18">
    <name type="scientific">Rhizobium puerariae</name>
    <dbReference type="NCBI Taxonomy" id="1585791"/>
    <lineage>
        <taxon>Bacteria</taxon>
        <taxon>Pseudomonadati</taxon>
        <taxon>Pseudomonadota</taxon>
        <taxon>Alphaproteobacteria</taxon>
        <taxon>Hyphomicrobiales</taxon>
        <taxon>Rhizobiaceae</taxon>
        <taxon>Rhizobium/Agrobacterium group</taxon>
        <taxon>Rhizobium</taxon>
    </lineage>
</organism>
<evidence type="ECO:0000313" key="17">
    <source>
        <dbReference type="EMBL" id="MFB9949073.1"/>
    </source>
</evidence>
<comment type="caution">
    <text evidence="17">The sequence shown here is derived from an EMBL/GenBank/DDBJ whole genome shotgun (WGS) entry which is preliminary data.</text>
</comment>
<gene>
    <name evidence="17" type="ORF">ACFFP0_09460</name>
</gene>
<name>A0ABV6AIA0_9HYPH</name>